<sequence length="444" mass="50404">MYRLLIYDAYVTMLRTIKAIFMKYELHTLKNGLRVVLVPIKDTQTATVVIMVGTGSRYESKKENGLAHFLEHMFFKGTKKRPSAKAIAEELDAMGARNNAFTAKNRTAYYAKADFAHVDNILDVISDMFLNSTLPQKEINKERGTIVQEINMYEDMPMRTIYEVFDALLFGDNHPLGRDILGPKKNILSFTRKNFKDYLNRAYVAENSVVCVAGKFSKQKVLSKIREDFSHMPTGKIPNFETKMITQMRQQVAIKHKKTDQTHIILGVPSYELGHKDEFALVVLAAILGQGMSSRLFTEVREKRGLAYSVRSFVESYVDIGYFATYAGVEHKNLESAVRTILTELQKIKNKLISAKELKKAKEFTKGQMALSLDTTDALAFAVAESLILRDKVYTPDKTRMKIDAVKASDIKRVAKDIFKTSKLNLAIIGPHTKKARFEKILTL</sequence>
<feature type="domain" description="Peptidase M16 C-terminal" evidence="4">
    <location>
        <begin position="189"/>
        <end position="363"/>
    </location>
</feature>
<comment type="caution">
    <text evidence="5">The sequence shown here is derived from an EMBL/GenBank/DDBJ whole genome shotgun (WGS) entry which is preliminary data.</text>
</comment>
<dbReference type="Proteomes" id="UP000230706">
    <property type="component" value="Unassembled WGS sequence"/>
</dbReference>
<dbReference type="InterPro" id="IPR011249">
    <property type="entry name" value="Metalloenz_LuxS/M16"/>
</dbReference>
<dbReference type="PANTHER" id="PTHR11851">
    <property type="entry name" value="METALLOPROTEASE"/>
    <property type="match status" value="1"/>
</dbReference>
<dbReference type="PROSITE" id="PS00143">
    <property type="entry name" value="INSULINASE"/>
    <property type="match status" value="1"/>
</dbReference>
<dbReference type="InterPro" id="IPR050361">
    <property type="entry name" value="MPP/UQCRC_Complex"/>
</dbReference>
<gene>
    <name evidence="5" type="ORF">COU13_02050</name>
</gene>
<dbReference type="AlphaFoldDB" id="A0A2H0UIP7"/>
<evidence type="ECO:0000259" key="3">
    <source>
        <dbReference type="Pfam" id="PF00675"/>
    </source>
</evidence>
<evidence type="ECO:0000259" key="4">
    <source>
        <dbReference type="Pfam" id="PF05193"/>
    </source>
</evidence>
<dbReference type="InterPro" id="IPR007863">
    <property type="entry name" value="Peptidase_M16_C"/>
</dbReference>
<dbReference type="Gene3D" id="3.30.830.10">
    <property type="entry name" value="Metalloenzyme, LuxS/M16 peptidase-like"/>
    <property type="match status" value="2"/>
</dbReference>
<dbReference type="SUPFAM" id="SSF63411">
    <property type="entry name" value="LuxS/MPP-like metallohydrolase"/>
    <property type="match status" value="2"/>
</dbReference>
<accession>A0A2H0UIP7</accession>
<dbReference type="Pfam" id="PF05193">
    <property type="entry name" value="Peptidase_M16_C"/>
    <property type="match status" value="1"/>
</dbReference>
<dbReference type="GO" id="GO:0004222">
    <property type="term" value="F:metalloendopeptidase activity"/>
    <property type="evidence" value="ECO:0007669"/>
    <property type="project" value="InterPro"/>
</dbReference>
<feature type="domain" description="Peptidase M16 N-terminal" evidence="3">
    <location>
        <begin position="35"/>
        <end position="183"/>
    </location>
</feature>
<protein>
    <recommendedName>
        <fullName evidence="7">Peptidase M16</fullName>
    </recommendedName>
</protein>
<dbReference type="Pfam" id="PF00675">
    <property type="entry name" value="Peptidase_M16"/>
    <property type="match status" value="1"/>
</dbReference>
<comment type="similarity">
    <text evidence="1 2">Belongs to the peptidase M16 family.</text>
</comment>
<dbReference type="InterPro" id="IPR001431">
    <property type="entry name" value="Pept_M16_Zn_BS"/>
</dbReference>
<evidence type="ECO:0008006" key="7">
    <source>
        <dbReference type="Google" id="ProtNLM"/>
    </source>
</evidence>
<dbReference type="PANTHER" id="PTHR11851:SF49">
    <property type="entry name" value="MITOCHONDRIAL-PROCESSING PEPTIDASE SUBUNIT ALPHA"/>
    <property type="match status" value="1"/>
</dbReference>
<evidence type="ECO:0000256" key="2">
    <source>
        <dbReference type="RuleBase" id="RU004447"/>
    </source>
</evidence>
<dbReference type="EMBL" id="PFBF01000044">
    <property type="protein sequence ID" value="PIR86250.1"/>
    <property type="molecule type" value="Genomic_DNA"/>
</dbReference>
<evidence type="ECO:0000256" key="1">
    <source>
        <dbReference type="ARBA" id="ARBA00007261"/>
    </source>
</evidence>
<dbReference type="GO" id="GO:0006508">
    <property type="term" value="P:proteolysis"/>
    <property type="evidence" value="ECO:0007669"/>
    <property type="project" value="InterPro"/>
</dbReference>
<organism evidence="5 6">
    <name type="scientific">Candidatus Kaiserbacteria bacterium CG10_big_fil_rev_8_21_14_0_10_43_70</name>
    <dbReference type="NCBI Taxonomy" id="1974605"/>
    <lineage>
        <taxon>Bacteria</taxon>
        <taxon>Candidatus Kaiseribacteriota</taxon>
    </lineage>
</organism>
<evidence type="ECO:0000313" key="5">
    <source>
        <dbReference type="EMBL" id="PIR86250.1"/>
    </source>
</evidence>
<dbReference type="GO" id="GO:0046872">
    <property type="term" value="F:metal ion binding"/>
    <property type="evidence" value="ECO:0007669"/>
    <property type="project" value="InterPro"/>
</dbReference>
<proteinExistence type="inferred from homology"/>
<dbReference type="InterPro" id="IPR011765">
    <property type="entry name" value="Pept_M16_N"/>
</dbReference>
<name>A0A2H0UIP7_9BACT</name>
<evidence type="ECO:0000313" key="6">
    <source>
        <dbReference type="Proteomes" id="UP000230706"/>
    </source>
</evidence>
<reference evidence="6" key="1">
    <citation type="submission" date="2017-09" db="EMBL/GenBank/DDBJ databases">
        <title>Depth-based differentiation of microbial function through sediment-hosted aquifers and enrichment of novel symbionts in the deep terrestrial subsurface.</title>
        <authorList>
            <person name="Probst A.J."/>
            <person name="Ladd B."/>
            <person name="Jarett J.K."/>
            <person name="Geller-Mcgrath D.E."/>
            <person name="Sieber C.M.K."/>
            <person name="Emerson J.B."/>
            <person name="Anantharaman K."/>
            <person name="Thomas B.C."/>
            <person name="Malmstrom R."/>
            <person name="Stieglmeier M."/>
            <person name="Klingl A."/>
            <person name="Woyke T."/>
            <person name="Ryan C.M."/>
            <person name="Banfield J.F."/>
        </authorList>
    </citation>
    <scope>NUCLEOTIDE SEQUENCE [LARGE SCALE GENOMIC DNA]</scope>
</reference>